<dbReference type="Proteomes" id="UP000000709">
    <property type="component" value="Unassembled WGS sequence"/>
</dbReference>
<proteinExistence type="inferred from homology"/>
<dbReference type="PANTHER" id="PTHR12993">
    <property type="entry name" value="N-ACETYLGLUCOSAMINYL-PHOSPHATIDYLINOSITOL DE-N-ACETYLASE-RELATED"/>
    <property type="match status" value="1"/>
</dbReference>
<dbReference type="GeneID" id="18870391"/>
<dbReference type="GO" id="GO:0006506">
    <property type="term" value="P:GPI anchor biosynthetic process"/>
    <property type="evidence" value="ECO:0007669"/>
    <property type="project" value="UniProtKB-UniPathway"/>
</dbReference>
<dbReference type="STRING" id="619300.G3ATH9"/>
<keyword evidence="4" id="KW-1185">Reference proteome</keyword>
<dbReference type="OMA" id="YVLESVN"/>
<dbReference type="KEGG" id="spaa:SPAPADRAFT_141689"/>
<dbReference type="PANTHER" id="PTHR12993:SF11">
    <property type="entry name" value="N-ACETYLGLUCOSAMINYL-PHOSPHATIDYLINOSITOL DE-N-ACETYLASE"/>
    <property type="match status" value="1"/>
</dbReference>
<dbReference type="HOGENOM" id="CLU_034979_0_0_1"/>
<dbReference type="Pfam" id="PF02585">
    <property type="entry name" value="PIG-L"/>
    <property type="match status" value="1"/>
</dbReference>
<sequence length="302" mass="34620">MIFTIPRAIFRFFALSFIIWLVLTTILPQTTMKYSNNQVRTNKFRRSQYPYNSITSPTPLPIANSSVYFIIAHPDDEVMFFSPSVVEISKSKYNNSVKLVCFSRGDAVDESMGRIRRNELYDSARILGVQDVTVLNYPDGMNETWALSDIRQSLKENVKPVEGKPTVLITFDEGGVSSHANHIALYHGTKSYFKRNGNATSTRLLVLKSVNFWEKYSFTLLTDVELFVDHLSSFISKVVNFNINVSFFTAAPSSSIKIYSDLNMLSVSYAAMCYGHFSQMVWFRYGWLLLSRYLTFNHLIEL</sequence>
<accession>G3ATH9</accession>
<dbReference type="UniPathway" id="UPA00196"/>
<dbReference type="FunCoup" id="G3ATH9">
    <property type="interactions" value="547"/>
</dbReference>
<dbReference type="OrthoDB" id="6220758at2759"/>
<protein>
    <recommendedName>
        <fullName evidence="2">N-acetylglucosaminylphosphatidylinositol deacetylase</fullName>
        <ecNumber evidence="2">3.5.1.89</ecNumber>
    </recommendedName>
</protein>
<dbReference type="GO" id="GO:0016020">
    <property type="term" value="C:membrane"/>
    <property type="evidence" value="ECO:0007669"/>
    <property type="project" value="GOC"/>
</dbReference>
<dbReference type="AlphaFoldDB" id="G3ATH9"/>
<dbReference type="GO" id="GO:0000225">
    <property type="term" value="F:N-acetylglucosaminylphosphatidylinositol deacetylase activity"/>
    <property type="evidence" value="ECO:0007669"/>
    <property type="project" value="UniProtKB-EC"/>
</dbReference>
<dbReference type="SUPFAM" id="SSF102588">
    <property type="entry name" value="LmbE-like"/>
    <property type="match status" value="1"/>
</dbReference>
<dbReference type="Gene3D" id="3.40.50.10320">
    <property type="entry name" value="LmbE-like"/>
    <property type="match status" value="1"/>
</dbReference>
<evidence type="ECO:0000313" key="4">
    <source>
        <dbReference type="Proteomes" id="UP000000709"/>
    </source>
</evidence>
<organism evidence="4">
    <name type="scientific">Spathaspora passalidarum (strain NRRL Y-27907 / 11-Y1)</name>
    <dbReference type="NCBI Taxonomy" id="619300"/>
    <lineage>
        <taxon>Eukaryota</taxon>
        <taxon>Fungi</taxon>
        <taxon>Dikarya</taxon>
        <taxon>Ascomycota</taxon>
        <taxon>Saccharomycotina</taxon>
        <taxon>Pichiomycetes</taxon>
        <taxon>Debaryomycetaceae</taxon>
        <taxon>Spathaspora</taxon>
    </lineage>
</organism>
<dbReference type="InterPro" id="IPR024078">
    <property type="entry name" value="LmbE-like_dom_sf"/>
</dbReference>
<reference evidence="3 4" key="1">
    <citation type="journal article" date="2011" name="Proc. Natl. Acad. Sci. U.S.A.">
        <title>Comparative genomics of xylose-fermenting fungi for enhanced biofuel production.</title>
        <authorList>
            <person name="Wohlbach D.J."/>
            <person name="Kuo A."/>
            <person name="Sato T.K."/>
            <person name="Potts K.M."/>
            <person name="Salamov A.A."/>
            <person name="LaButti K.M."/>
            <person name="Sun H."/>
            <person name="Clum A."/>
            <person name="Pangilinan J.L."/>
            <person name="Lindquist E.A."/>
            <person name="Lucas S."/>
            <person name="Lapidus A."/>
            <person name="Jin M."/>
            <person name="Gunawan C."/>
            <person name="Balan V."/>
            <person name="Dale B.E."/>
            <person name="Jeffries T.W."/>
            <person name="Zinkel R."/>
            <person name="Barry K.W."/>
            <person name="Grigoriev I.V."/>
            <person name="Gasch A.P."/>
        </authorList>
    </citation>
    <scope>NUCLEOTIDE SEQUENCE [LARGE SCALE GENOMIC DNA]</scope>
    <source>
        <strain evidence="4">NRRL Y-27907 / 11-Y1</strain>
    </source>
</reference>
<dbReference type="EMBL" id="GL996504">
    <property type="protein sequence ID" value="EGW30943.1"/>
    <property type="molecule type" value="Genomic_DNA"/>
</dbReference>
<evidence type="ECO:0000256" key="2">
    <source>
        <dbReference type="ARBA" id="ARBA00012176"/>
    </source>
</evidence>
<evidence type="ECO:0000256" key="1">
    <source>
        <dbReference type="ARBA" id="ARBA00006066"/>
    </source>
</evidence>
<evidence type="ECO:0000313" key="3">
    <source>
        <dbReference type="EMBL" id="EGW30943.1"/>
    </source>
</evidence>
<comment type="similarity">
    <text evidence="1">Belongs to the PIGL family.</text>
</comment>
<name>G3ATH9_SPAPN</name>
<dbReference type="eggNOG" id="KOG3332">
    <property type="taxonomic scope" value="Eukaryota"/>
</dbReference>
<dbReference type="RefSeq" id="XP_007376976.1">
    <property type="nucleotide sequence ID" value="XM_007376914.1"/>
</dbReference>
<gene>
    <name evidence="3" type="ORF">SPAPADRAFT_141689</name>
</gene>
<dbReference type="EC" id="3.5.1.89" evidence="2"/>
<dbReference type="GO" id="GO:0005783">
    <property type="term" value="C:endoplasmic reticulum"/>
    <property type="evidence" value="ECO:0007669"/>
    <property type="project" value="TreeGrafter"/>
</dbReference>
<dbReference type="InterPro" id="IPR003737">
    <property type="entry name" value="GlcNAc_PI_deacetylase-related"/>
</dbReference>
<dbReference type="InParanoid" id="G3ATH9"/>